<organism evidence="8 9">
    <name type="scientific">Ascosphaera apis ARSEF 7405</name>
    <dbReference type="NCBI Taxonomy" id="392613"/>
    <lineage>
        <taxon>Eukaryota</taxon>
        <taxon>Fungi</taxon>
        <taxon>Dikarya</taxon>
        <taxon>Ascomycota</taxon>
        <taxon>Pezizomycotina</taxon>
        <taxon>Eurotiomycetes</taxon>
        <taxon>Eurotiomycetidae</taxon>
        <taxon>Onygenales</taxon>
        <taxon>Ascosphaeraceae</taxon>
        <taxon>Ascosphaera</taxon>
    </lineage>
</organism>
<dbReference type="InterPro" id="IPR007599">
    <property type="entry name" value="DER1"/>
</dbReference>
<name>A0A167VHC1_9EURO</name>
<proteinExistence type="inferred from homology"/>
<feature type="transmembrane region" description="Helical" evidence="7">
    <location>
        <begin position="101"/>
        <end position="122"/>
    </location>
</feature>
<dbReference type="VEuPathDB" id="FungiDB:AAP_05610"/>
<evidence type="ECO:0000256" key="7">
    <source>
        <dbReference type="RuleBase" id="RU363059"/>
    </source>
</evidence>
<keyword evidence="3 7" id="KW-0812">Transmembrane</keyword>
<evidence type="ECO:0000256" key="5">
    <source>
        <dbReference type="ARBA" id="ARBA00022989"/>
    </source>
</evidence>
<dbReference type="InterPro" id="IPR035952">
    <property type="entry name" value="Rhomboid-like_sf"/>
</dbReference>
<feature type="transmembrane region" description="Helical" evidence="7">
    <location>
        <begin position="184"/>
        <end position="204"/>
    </location>
</feature>
<keyword evidence="9" id="KW-1185">Reference proteome</keyword>
<comment type="subcellular location">
    <subcellularLocation>
        <location evidence="1 7">Endoplasmic reticulum membrane</location>
        <topology evidence="1 7">Multi-pass membrane protein</topology>
    </subcellularLocation>
</comment>
<feature type="transmembrane region" description="Helical" evidence="7">
    <location>
        <begin position="143"/>
        <end position="164"/>
    </location>
</feature>
<evidence type="ECO:0000256" key="3">
    <source>
        <dbReference type="ARBA" id="ARBA00022692"/>
    </source>
</evidence>
<evidence type="ECO:0000256" key="2">
    <source>
        <dbReference type="ARBA" id="ARBA00008917"/>
    </source>
</evidence>
<dbReference type="GO" id="GO:0005789">
    <property type="term" value="C:endoplasmic reticulum membrane"/>
    <property type="evidence" value="ECO:0007669"/>
    <property type="project" value="UniProtKB-SubCell"/>
</dbReference>
<keyword evidence="5 7" id="KW-1133">Transmembrane helix</keyword>
<sequence>MAAVWGGGGDVGQPGQFPLEQWFFEMPPCTRWWTAATVATSVLVQCHVLSPFQLFYSFRSVWMKWQVSSLFSPLDVFVFWFTSGRLKANMSMVWRSQFWRLFTTFIYFGPLNLDLLFHIFFLQRYSRLLEESSGPSPASFAWLLFYAATSLIAMSPFLSIPFLGTALSSSLVYIWARRNPDTRLSFLGLLVFPAPYLPWVLMAFSLMMHGNVPKDEICGVVVGHVWFFFADVYPPLHNGVRPLDAPQWWVKLFDLIGQGAQNRQALQGGGHAREVR</sequence>
<evidence type="ECO:0000256" key="4">
    <source>
        <dbReference type="ARBA" id="ARBA00022824"/>
    </source>
</evidence>
<evidence type="ECO:0000256" key="1">
    <source>
        <dbReference type="ARBA" id="ARBA00004477"/>
    </source>
</evidence>
<dbReference type="EMBL" id="AZGZ01000033">
    <property type="protein sequence ID" value="KZZ87527.1"/>
    <property type="molecule type" value="Genomic_DNA"/>
</dbReference>
<dbReference type="Proteomes" id="UP000242877">
    <property type="component" value="Unassembled WGS sequence"/>
</dbReference>
<gene>
    <name evidence="8" type="ORF">AAP_05610</name>
</gene>
<dbReference type="GO" id="GO:0006950">
    <property type="term" value="P:response to stress"/>
    <property type="evidence" value="ECO:0007669"/>
    <property type="project" value="UniProtKB-ARBA"/>
</dbReference>
<dbReference type="PANTHER" id="PTHR11009">
    <property type="entry name" value="DER1-LIKE PROTEIN, DERLIN"/>
    <property type="match status" value="1"/>
</dbReference>
<evidence type="ECO:0000313" key="8">
    <source>
        <dbReference type="EMBL" id="KZZ87527.1"/>
    </source>
</evidence>
<reference evidence="8 9" key="1">
    <citation type="journal article" date="2016" name="Genome Biol. Evol.">
        <title>Divergent and convergent evolution of fungal pathogenicity.</title>
        <authorList>
            <person name="Shang Y."/>
            <person name="Xiao G."/>
            <person name="Zheng P."/>
            <person name="Cen K."/>
            <person name="Zhan S."/>
            <person name="Wang C."/>
        </authorList>
    </citation>
    <scope>NUCLEOTIDE SEQUENCE [LARGE SCALE GENOMIC DNA]</scope>
    <source>
        <strain evidence="8 9">ARSEF 7405</strain>
    </source>
</reference>
<accession>A0A167VHC1</accession>
<protein>
    <recommendedName>
        <fullName evidence="7">Derlin</fullName>
    </recommendedName>
</protein>
<comment type="function">
    <text evidence="7">May be involved in the degradation of misfolded endoplasmic reticulum (ER) luminal proteins.</text>
</comment>
<dbReference type="SUPFAM" id="SSF144091">
    <property type="entry name" value="Rhomboid-like"/>
    <property type="match status" value="1"/>
</dbReference>
<keyword evidence="6 7" id="KW-0472">Membrane</keyword>
<keyword evidence="4 7" id="KW-0256">Endoplasmic reticulum</keyword>
<evidence type="ECO:0000313" key="9">
    <source>
        <dbReference type="Proteomes" id="UP000242877"/>
    </source>
</evidence>
<dbReference type="Pfam" id="PF04511">
    <property type="entry name" value="DER1"/>
    <property type="match status" value="2"/>
</dbReference>
<feature type="transmembrane region" description="Helical" evidence="7">
    <location>
        <begin position="32"/>
        <end position="50"/>
    </location>
</feature>
<dbReference type="AlphaFoldDB" id="A0A167VHC1"/>
<dbReference type="OrthoDB" id="1716531at2759"/>
<comment type="caution">
    <text evidence="8">The sequence shown here is derived from an EMBL/GenBank/DDBJ whole genome shotgun (WGS) entry which is preliminary data.</text>
</comment>
<comment type="similarity">
    <text evidence="2 7">Belongs to the derlin family.</text>
</comment>
<evidence type="ECO:0000256" key="6">
    <source>
        <dbReference type="ARBA" id="ARBA00023136"/>
    </source>
</evidence>